<dbReference type="Pfam" id="PF02909">
    <property type="entry name" value="TetR_C_1"/>
    <property type="match status" value="1"/>
</dbReference>
<dbReference type="InterPro" id="IPR001647">
    <property type="entry name" value="HTH_TetR"/>
</dbReference>
<dbReference type="RefSeq" id="WP_380225999.1">
    <property type="nucleotide sequence ID" value="NZ_JBHSOF010000016.1"/>
</dbReference>
<dbReference type="SUPFAM" id="SSF46689">
    <property type="entry name" value="Homeodomain-like"/>
    <property type="match status" value="1"/>
</dbReference>
<dbReference type="InterPro" id="IPR050109">
    <property type="entry name" value="HTH-type_TetR-like_transc_reg"/>
</dbReference>
<reference evidence="7" key="1">
    <citation type="journal article" date="2019" name="Int. J. Syst. Evol. Microbiol.">
        <title>The Global Catalogue of Microorganisms (GCM) 10K type strain sequencing project: providing services to taxonomists for standard genome sequencing and annotation.</title>
        <authorList>
            <consortium name="The Broad Institute Genomics Platform"/>
            <consortium name="The Broad Institute Genome Sequencing Center for Infectious Disease"/>
            <person name="Wu L."/>
            <person name="Ma J."/>
        </authorList>
    </citation>
    <scope>NUCLEOTIDE SEQUENCE [LARGE SCALE GENOMIC DNA]</scope>
    <source>
        <strain evidence="7">CGMCC 4.1437</strain>
    </source>
</reference>
<feature type="DNA-binding region" description="H-T-H motif" evidence="4">
    <location>
        <begin position="45"/>
        <end position="64"/>
    </location>
</feature>
<evidence type="ECO:0000256" key="1">
    <source>
        <dbReference type="ARBA" id="ARBA00023015"/>
    </source>
</evidence>
<dbReference type="Gene3D" id="1.10.10.60">
    <property type="entry name" value="Homeodomain-like"/>
    <property type="match status" value="1"/>
</dbReference>
<dbReference type="PANTHER" id="PTHR30055:SF151">
    <property type="entry name" value="TRANSCRIPTIONAL REGULATORY PROTEIN"/>
    <property type="match status" value="1"/>
</dbReference>
<dbReference type="InterPro" id="IPR009057">
    <property type="entry name" value="Homeodomain-like_sf"/>
</dbReference>
<accession>A0ABW0X555</accession>
<proteinExistence type="predicted"/>
<organism evidence="6 7">
    <name type="scientific">Kitasatospora misakiensis</name>
    <dbReference type="NCBI Taxonomy" id="67330"/>
    <lineage>
        <taxon>Bacteria</taxon>
        <taxon>Bacillati</taxon>
        <taxon>Actinomycetota</taxon>
        <taxon>Actinomycetes</taxon>
        <taxon>Kitasatosporales</taxon>
        <taxon>Streptomycetaceae</taxon>
        <taxon>Kitasatospora</taxon>
    </lineage>
</organism>
<name>A0ABW0X555_9ACTN</name>
<comment type="caution">
    <text evidence="6">The sequence shown here is derived from an EMBL/GenBank/DDBJ whole genome shotgun (WGS) entry which is preliminary data.</text>
</comment>
<keyword evidence="2 4" id="KW-0238">DNA-binding</keyword>
<gene>
    <name evidence="6" type="ORF">ACFP3U_15070</name>
</gene>
<keyword evidence="1" id="KW-0805">Transcription regulation</keyword>
<protein>
    <submittedName>
        <fullName evidence="6">TetR/AcrR family transcriptional regulator</fullName>
    </submittedName>
</protein>
<dbReference type="EMBL" id="JBHSOF010000016">
    <property type="protein sequence ID" value="MFC5664301.1"/>
    <property type="molecule type" value="Genomic_DNA"/>
</dbReference>
<dbReference type="Proteomes" id="UP001595975">
    <property type="component" value="Unassembled WGS sequence"/>
</dbReference>
<keyword evidence="7" id="KW-1185">Reference proteome</keyword>
<feature type="domain" description="HTH tetR-type" evidence="5">
    <location>
        <begin position="22"/>
        <end position="82"/>
    </location>
</feature>
<dbReference type="InterPro" id="IPR036271">
    <property type="entry name" value="Tet_transcr_reg_TetR-rel_C_sf"/>
</dbReference>
<sequence length="238" mass="25509">MTERVVPEPQRKRRRPTKQGVVLSAELIVDTALRLVGMHGAEALTVRRLGAALGADPSAVYRYFHSTDDLLLAIADELIGRAQQGWRPTGDWRADLRAIGLRIHAAYQAHPQAALLAAYRTTGRAHEIAAVESILGILRTAGFPDPEAVHIYHAFVDQSLGFAVLDAGALALPSAALSADHQVWQASYARLDASTHPHIAATTHLLTADMNLSAYPHALDLLLDATAARLAAATATTD</sequence>
<evidence type="ECO:0000313" key="7">
    <source>
        <dbReference type="Proteomes" id="UP001595975"/>
    </source>
</evidence>
<dbReference type="Gene3D" id="1.10.357.10">
    <property type="entry name" value="Tetracycline Repressor, domain 2"/>
    <property type="match status" value="1"/>
</dbReference>
<evidence type="ECO:0000256" key="2">
    <source>
        <dbReference type="ARBA" id="ARBA00023125"/>
    </source>
</evidence>
<dbReference type="SUPFAM" id="SSF48498">
    <property type="entry name" value="Tetracyclin repressor-like, C-terminal domain"/>
    <property type="match status" value="1"/>
</dbReference>
<dbReference type="PROSITE" id="PS50977">
    <property type="entry name" value="HTH_TETR_2"/>
    <property type="match status" value="1"/>
</dbReference>
<evidence type="ECO:0000313" key="6">
    <source>
        <dbReference type="EMBL" id="MFC5664301.1"/>
    </source>
</evidence>
<dbReference type="PANTHER" id="PTHR30055">
    <property type="entry name" value="HTH-TYPE TRANSCRIPTIONAL REGULATOR RUTR"/>
    <property type="match status" value="1"/>
</dbReference>
<dbReference type="Pfam" id="PF00440">
    <property type="entry name" value="TetR_N"/>
    <property type="match status" value="1"/>
</dbReference>
<evidence type="ECO:0000256" key="4">
    <source>
        <dbReference type="PROSITE-ProRule" id="PRU00335"/>
    </source>
</evidence>
<evidence type="ECO:0000259" key="5">
    <source>
        <dbReference type="PROSITE" id="PS50977"/>
    </source>
</evidence>
<keyword evidence="3" id="KW-0804">Transcription</keyword>
<evidence type="ECO:0000256" key="3">
    <source>
        <dbReference type="ARBA" id="ARBA00023163"/>
    </source>
</evidence>
<dbReference type="InterPro" id="IPR004111">
    <property type="entry name" value="Repressor_TetR_C"/>
</dbReference>